<evidence type="ECO:0000256" key="1">
    <source>
        <dbReference type="SAM" id="SignalP"/>
    </source>
</evidence>
<dbReference type="SUPFAM" id="SSF55394">
    <property type="entry name" value="Bactericidal permeability-increasing protein, BPI"/>
    <property type="match status" value="2"/>
</dbReference>
<feature type="signal peptide" evidence="1">
    <location>
        <begin position="1"/>
        <end position="25"/>
    </location>
</feature>
<name>C6S3P7_DEIAC</name>
<gene>
    <name evidence="2" type="primary">bpil3</name>
</gene>
<dbReference type="InterPro" id="IPR017943">
    <property type="entry name" value="Bactericidal_perm-incr_a/b_dom"/>
</dbReference>
<dbReference type="Gene3D" id="3.15.20.10">
    <property type="entry name" value="Bactericidal permeability-increasing protein, domain 2"/>
    <property type="match status" value="1"/>
</dbReference>
<dbReference type="EMBL" id="AM774031">
    <property type="protein sequence ID" value="CAO79917.1"/>
    <property type="molecule type" value="mRNA"/>
</dbReference>
<dbReference type="PANTHER" id="PTHR46019:SF2">
    <property type="entry name" value="BPI FOLD-CONTAINING FAMILY B MEMBER 6"/>
    <property type="match status" value="1"/>
</dbReference>
<evidence type="ECO:0000313" key="2">
    <source>
        <dbReference type="EMBL" id="CAO79917.1"/>
    </source>
</evidence>
<organism evidence="2">
    <name type="scientific">Deinagkistrodon acutus</name>
    <name type="common">Hundred-pace snake</name>
    <name type="synonym">Agkistrodon acutus</name>
    <dbReference type="NCBI Taxonomy" id="36307"/>
    <lineage>
        <taxon>Eukaryota</taxon>
        <taxon>Metazoa</taxon>
        <taxon>Chordata</taxon>
        <taxon>Craniata</taxon>
        <taxon>Vertebrata</taxon>
        <taxon>Euteleostomi</taxon>
        <taxon>Lepidosauria</taxon>
        <taxon>Squamata</taxon>
        <taxon>Bifurcata</taxon>
        <taxon>Unidentata</taxon>
        <taxon>Episquamata</taxon>
        <taxon>Toxicofera</taxon>
        <taxon>Serpentes</taxon>
        <taxon>Colubroidea</taxon>
        <taxon>Viperidae</taxon>
        <taxon>Crotalinae</taxon>
        <taxon>Deinagkistrodon</taxon>
    </lineage>
</organism>
<reference evidence="2" key="1">
    <citation type="submission" date="2007-07" db="EMBL/GenBank/DDBJ databases">
        <title>Cloning and mRNA expression patterns of the BPI/LBP molecule from venom gland of hundred-pacer snake (Deinagkistrodon acutus).</title>
        <authorList>
            <person name="Chen J."/>
            <person name="Li M.Y."/>
            <person name="Shi Y.H."/>
        </authorList>
    </citation>
    <scope>NUCLEOTIDE SEQUENCE</scope>
    <source>
        <tissue evidence="2">Venom gland</tissue>
    </source>
</reference>
<keyword evidence="1" id="KW-0732">Signal</keyword>
<protein>
    <submittedName>
        <fullName evidence="2">Bactericidal/permeability-increasing protein-like 3</fullName>
    </submittedName>
</protein>
<dbReference type="AlphaFoldDB" id="C6S3P7"/>
<accession>C6S3P7</accession>
<dbReference type="PANTHER" id="PTHR46019">
    <property type="entry name" value="BPI FOLD-CONTAINING FAMILY B MEMBER 4-RELATED"/>
    <property type="match status" value="1"/>
</dbReference>
<sequence>MDLALKMPWVGVLVFFCAAMVPSESGDSCTANVILEPAIILRMIQMTIIQGNILEDMIMKAMKTGDNNKMIKGIKGLAIKDLVIVHIIPTLKEKNIVIVNLFLIVTVAGKSFIGGYMTITVGGEMDMTGMISCLPNGELIMKVTECKVVVKSCKTNLPSSMLPKIVNKFLDSTLGKVMPGVLCPAADLMMEKLKISFHTILAKKPIGSIGYIVYKVAEKPIVYTTHISLILKIQIEKKNGEPIQSECDPLPSDLPTKEGKSAAVFLPTQTVHTLMALYQEHLKTPVTKVKGSVPTSDQLKKMLPGAGLPAGKKLKIQLTHREYPLVSVSSTGNTIRTRIQASFLDVKRGNEVFSILMVHECSAGISIKQELLVISLKVGSCRTIEITSSAGDVSAAKKYMETVMDAAIPHMNGVMSKNPVPLPSLMNVTGTPDDAEFIFEDKMMAVYKPVEPYTSEELGKEIKKQCNAIKF</sequence>
<dbReference type="GO" id="GO:0008289">
    <property type="term" value="F:lipid binding"/>
    <property type="evidence" value="ECO:0007669"/>
    <property type="project" value="InterPro"/>
</dbReference>
<proteinExistence type="evidence at transcript level"/>
<dbReference type="InterPro" id="IPR051660">
    <property type="entry name" value="BPI_fold-BPI/LBP"/>
</dbReference>
<feature type="chain" id="PRO_5002970225" evidence="1">
    <location>
        <begin position="26"/>
        <end position="471"/>
    </location>
</feature>